<sequence>MEYVHVKRSKNNTVELTLGPLLRFTNGAKLGPTFQRATVKPLISSFEVKKCPKVKTLKHVNKRRLLGVWFAYATTPLDLPVYQRRCASYNVQNSPYFNTNILFTDYKHFVITYACTRNDQTMMYNVKLRILTRTRTPLLDNLNKVLFFLESIAFPSEKLEFLKAEAFCFEWYILNYHVKPRPGRHNAPTNFVWDH</sequence>
<reference evidence="2" key="1">
    <citation type="submission" date="2025-08" db="UniProtKB">
        <authorList>
            <consortium name="RefSeq"/>
        </authorList>
    </citation>
    <scope>IDENTIFICATION</scope>
</reference>
<dbReference type="Gene3D" id="2.40.128.20">
    <property type="match status" value="1"/>
</dbReference>
<dbReference type="InterPro" id="IPR012674">
    <property type="entry name" value="Calycin"/>
</dbReference>
<organism evidence="1 2">
    <name type="scientific">Drosophila suzukii</name>
    <name type="common">Spotted-wing drosophila fruit fly</name>
    <dbReference type="NCBI Taxonomy" id="28584"/>
    <lineage>
        <taxon>Eukaryota</taxon>
        <taxon>Metazoa</taxon>
        <taxon>Ecdysozoa</taxon>
        <taxon>Arthropoda</taxon>
        <taxon>Hexapoda</taxon>
        <taxon>Insecta</taxon>
        <taxon>Pterygota</taxon>
        <taxon>Neoptera</taxon>
        <taxon>Endopterygota</taxon>
        <taxon>Diptera</taxon>
        <taxon>Brachycera</taxon>
        <taxon>Muscomorpha</taxon>
        <taxon>Ephydroidea</taxon>
        <taxon>Drosophilidae</taxon>
        <taxon>Drosophila</taxon>
        <taxon>Sophophora</taxon>
    </lineage>
</organism>
<evidence type="ECO:0000313" key="1">
    <source>
        <dbReference type="Proteomes" id="UP001652628"/>
    </source>
</evidence>
<dbReference type="GeneID" id="108011949"/>
<accession>A0ABM4TYQ5</accession>
<name>A0ABM4TYQ5_DROSZ</name>
<gene>
    <name evidence="2" type="primary">LOC108011949</name>
</gene>
<protein>
    <submittedName>
        <fullName evidence="2">Uncharacterized protein</fullName>
    </submittedName>
</protein>
<dbReference type="Proteomes" id="UP001652628">
    <property type="component" value="Chromosome 2L"/>
</dbReference>
<proteinExistence type="predicted"/>
<dbReference type="SUPFAM" id="SSF50814">
    <property type="entry name" value="Lipocalins"/>
    <property type="match status" value="1"/>
</dbReference>
<evidence type="ECO:0000313" key="2">
    <source>
        <dbReference type="RefSeq" id="XP_070855091.1"/>
    </source>
</evidence>
<dbReference type="RefSeq" id="XP_070855091.1">
    <property type="nucleotide sequence ID" value="XM_070998990.1"/>
</dbReference>
<keyword evidence="1" id="KW-1185">Reference proteome</keyword>